<accession>A0A417YUZ6</accession>
<dbReference type="InterPro" id="IPR007403">
    <property type="entry name" value="DUF456"/>
</dbReference>
<dbReference type="Pfam" id="PF04306">
    <property type="entry name" value="DUF456"/>
    <property type="match status" value="1"/>
</dbReference>
<name>A0A417YUZ6_9BACI</name>
<dbReference type="RefSeq" id="WP_118920422.1">
    <property type="nucleotide sequence ID" value="NZ_QWEG01000005.1"/>
</dbReference>
<protein>
    <submittedName>
        <fullName evidence="2">DUF456 family protein</fullName>
    </submittedName>
</protein>
<sequence length="160" mass="17254">MDAFILGIVIILFFVAFVGIFFPVIPSVLFIFAGFLIYGFFVSFEPFNWFFWVVQGLFTILLFFADYAANLLGIKRYGGSSAAVWGSTIGLIAGPFVLPFAGILVGPFIGAIAAELLVHRKGFNESVKVGFGSVIGFISGAVVKTVIQAGMVAYFLNVVL</sequence>
<keyword evidence="1" id="KW-1133">Transmembrane helix</keyword>
<proteinExistence type="predicted"/>
<dbReference type="OrthoDB" id="9808460at2"/>
<evidence type="ECO:0000256" key="1">
    <source>
        <dbReference type="SAM" id="Phobius"/>
    </source>
</evidence>
<dbReference type="PANTHER" id="PTHR39165">
    <property type="entry name" value="IG HYPOTHETICAL 17883"/>
    <property type="match status" value="1"/>
</dbReference>
<keyword evidence="3" id="KW-1185">Reference proteome</keyword>
<dbReference type="EMBL" id="QWEG01000005">
    <property type="protein sequence ID" value="RHW41048.1"/>
    <property type="molecule type" value="Genomic_DNA"/>
</dbReference>
<evidence type="ECO:0000313" key="3">
    <source>
        <dbReference type="Proteomes" id="UP000284416"/>
    </source>
</evidence>
<dbReference type="AlphaFoldDB" id="A0A417YUZ6"/>
<feature type="transmembrane region" description="Helical" evidence="1">
    <location>
        <begin position="89"/>
        <end position="117"/>
    </location>
</feature>
<reference evidence="2 3" key="1">
    <citation type="journal article" date="2017" name="Int. J. Syst. Evol. Microbiol.">
        <title>Bacillus notoginsengisoli sp. nov., a novel bacterium isolated from the rhizosphere of Panax notoginseng.</title>
        <authorList>
            <person name="Zhang M.Y."/>
            <person name="Cheng J."/>
            <person name="Cai Y."/>
            <person name="Zhang T.Y."/>
            <person name="Wu Y.Y."/>
            <person name="Manikprabhu D."/>
            <person name="Li W.J."/>
            <person name="Zhang Y.X."/>
        </authorList>
    </citation>
    <scope>NUCLEOTIDE SEQUENCE [LARGE SCALE GENOMIC DNA]</scope>
    <source>
        <strain evidence="2 3">JCM 30743</strain>
    </source>
</reference>
<keyword evidence="1" id="KW-0812">Transmembrane</keyword>
<keyword evidence="1" id="KW-0472">Membrane</keyword>
<evidence type="ECO:0000313" key="2">
    <source>
        <dbReference type="EMBL" id="RHW41048.1"/>
    </source>
</evidence>
<organism evidence="2 3">
    <name type="scientific">Neobacillus notoginsengisoli</name>
    <dbReference type="NCBI Taxonomy" id="1578198"/>
    <lineage>
        <taxon>Bacteria</taxon>
        <taxon>Bacillati</taxon>
        <taxon>Bacillota</taxon>
        <taxon>Bacilli</taxon>
        <taxon>Bacillales</taxon>
        <taxon>Bacillaceae</taxon>
        <taxon>Neobacillus</taxon>
    </lineage>
</organism>
<dbReference type="PANTHER" id="PTHR39165:SF1">
    <property type="entry name" value="DUF456 DOMAIN-CONTAINING PROTEIN"/>
    <property type="match status" value="1"/>
</dbReference>
<dbReference type="Proteomes" id="UP000284416">
    <property type="component" value="Unassembled WGS sequence"/>
</dbReference>
<gene>
    <name evidence="2" type="ORF">D1B31_08865</name>
</gene>
<feature type="transmembrane region" description="Helical" evidence="1">
    <location>
        <begin position="129"/>
        <end position="156"/>
    </location>
</feature>
<feature type="transmembrane region" description="Helical" evidence="1">
    <location>
        <begin position="49"/>
        <end position="69"/>
    </location>
</feature>
<comment type="caution">
    <text evidence="2">The sequence shown here is derived from an EMBL/GenBank/DDBJ whole genome shotgun (WGS) entry which is preliminary data.</text>
</comment>
<feature type="transmembrane region" description="Helical" evidence="1">
    <location>
        <begin position="6"/>
        <end position="37"/>
    </location>
</feature>